<dbReference type="InterPro" id="IPR041569">
    <property type="entry name" value="AAA_lid_3"/>
</dbReference>
<feature type="domain" description="AAA+ ATPase" evidence="16">
    <location>
        <begin position="455"/>
        <end position="592"/>
    </location>
</feature>
<dbReference type="FunFam" id="3.40.50.300:FF:000175">
    <property type="entry name" value="ATP-dependent zinc metalloprotease FTSH 4"/>
    <property type="match status" value="1"/>
</dbReference>
<evidence type="ECO:0000256" key="5">
    <source>
        <dbReference type="ARBA" id="ARBA00010550"/>
    </source>
</evidence>
<evidence type="ECO:0000313" key="17">
    <source>
        <dbReference type="EMBL" id="LAB68736.1"/>
    </source>
</evidence>
<dbReference type="Pfam" id="PF00004">
    <property type="entry name" value="AAA"/>
    <property type="match status" value="1"/>
</dbReference>
<dbReference type="InterPro" id="IPR027417">
    <property type="entry name" value="P-loop_NTPase"/>
</dbReference>
<proteinExistence type="evidence at transcript level"/>
<evidence type="ECO:0000256" key="7">
    <source>
        <dbReference type="ARBA" id="ARBA00022723"/>
    </source>
</evidence>
<reference evidence="17" key="1">
    <citation type="journal article" date="2018" name="Biosci. Biotechnol. Biochem.">
        <title>Polysaccharide hydrolase of the hadal zone amphipods Hirondellea gigas.</title>
        <authorList>
            <person name="Kobayashi H."/>
            <person name="Nagahama T."/>
            <person name="Arai W."/>
            <person name="Sasagawa Y."/>
            <person name="Umeda M."/>
            <person name="Hayashi T."/>
            <person name="Nikaido I."/>
            <person name="Watanabe H."/>
            <person name="Oguri K."/>
            <person name="Kitazato H."/>
            <person name="Fujioka K."/>
            <person name="Kido Y."/>
            <person name="Takami H."/>
        </authorList>
    </citation>
    <scope>NUCLEOTIDE SEQUENCE</scope>
    <source>
        <tissue evidence="17">Whole body</tissue>
    </source>
</reference>
<comment type="similarity">
    <text evidence="4">In the C-terminal section; belongs to the peptidase M41 family.</text>
</comment>
<keyword evidence="14" id="KW-0472">Membrane</keyword>
<organism evidence="17">
    <name type="scientific">Hirondellea gigas</name>
    <dbReference type="NCBI Taxonomy" id="1518452"/>
    <lineage>
        <taxon>Eukaryota</taxon>
        <taxon>Metazoa</taxon>
        <taxon>Ecdysozoa</taxon>
        <taxon>Arthropoda</taxon>
        <taxon>Crustacea</taxon>
        <taxon>Multicrustacea</taxon>
        <taxon>Malacostraca</taxon>
        <taxon>Eumalacostraca</taxon>
        <taxon>Peracarida</taxon>
        <taxon>Amphipoda</taxon>
        <taxon>Amphilochidea</taxon>
        <taxon>Lysianassida</taxon>
        <taxon>Lysianassidira</taxon>
        <taxon>Lysianassoidea</taxon>
        <taxon>Lysianassidae</taxon>
        <taxon>Hirondellea</taxon>
    </lineage>
</organism>
<dbReference type="Gene3D" id="1.10.8.60">
    <property type="match status" value="1"/>
</dbReference>
<keyword evidence="10" id="KW-0862">Zinc</keyword>
<evidence type="ECO:0000256" key="11">
    <source>
        <dbReference type="ARBA" id="ARBA00022840"/>
    </source>
</evidence>
<dbReference type="GO" id="GO:0004222">
    <property type="term" value="F:metalloendopeptidase activity"/>
    <property type="evidence" value="ECO:0007669"/>
    <property type="project" value="InterPro"/>
</dbReference>
<dbReference type="SUPFAM" id="SSF140990">
    <property type="entry name" value="FtsH protease domain-like"/>
    <property type="match status" value="1"/>
</dbReference>
<feature type="compositionally biased region" description="Polar residues" evidence="15">
    <location>
        <begin position="74"/>
        <end position="88"/>
    </location>
</feature>
<dbReference type="GO" id="GO:0007005">
    <property type="term" value="P:mitochondrion organization"/>
    <property type="evidence" value="ECO:0007669"/>
    <property type="project" value="TreeGrafter"/>
</dbReference>
<dbReference type="InterPro" id="IPR003960">
    <property type="entry name" value="ATPase_AAA_CS"/>
</dbReference>
<evidence type="ECO:0000256" key="15">
    <source>
        <dbReference type="SAM" id="MobiDB-lite"/>
    </source>
</evidence>
<dbReference type="Gene3D" id="1.20.58.760">
    <property type="entry name" value="Peptidase M41"/>
    <property type="match status" value="1"/>
</dbReference>
<dbReference type="NCBIfam" id="TIGR01241">
    <property type="entry name" value="FtsH_fam"/>
    <property type="match status" value="1"/>
</dbReference>
<dbReference type="GO" id="GO:0005743">
    <property type="term" value="C:mitochondrial inner membrane"/>
    <property type="evidence" value="ECO:0007669"/>
    <property type="project" value="TreeGrafter"/>
</dbReference>
<dbReference type="FunFam" id="1.20.58.760:FF:000002">
    <property type="entry name" value="ATP-dependent zinc metalloprotease FtsH"/>
    <property type="match status" value="1"/>
</dbReference>
<dbReference type="InterPro" id="IPR000642">
    <property type="entry name" value="Peptidase_M41"/>
</dbReference>
<comment type="subcellular location">
    <subcellularLocation>
        <location evidence="3">Membrane</location>
    </subcellularLocation>
    <subcellularLocation>
        <location evidence="2">Mitochondrion</location>
    </subcellularLocation>
</comment>
<keyword evidence="7" id="KW-0479">Metal-binding</keyword>
<evidence type="ECO:0000256" key="3">
    <source>
        <dbReference type="ARBA" id="ARBA00004370"/>
    </source>
</evidence>
<keyword evidence="12 17" id="KW-0482">Metalloprotease</keyword>
<sequence length="866" mass="92774">MFSAAGNLIQNQMMAPLSFLASQSSVGARPSTRPALASSKVEHNSSKLVARGSSKNSPGNSQHPSTDTKKNAVVESSTDASSTTNSPNLMSILLPSLSKPAIPSESSSSSSNLNNIDEPAFNSMPENCGRAAVSESSLFSSQQERFDAGAGSYEKLQEFLEKSSSARLLNLCGVEQQDAKQALSRAQQIVPVSHLQSLVNDVCEEISRRSSCSRKDLSLWCASHVSNNSFLENKHSSSTSPPAPTAAAGSITSIIASRLHLLLRHTSNTVLSGMAVRGFKTVRTIDQDTSRNTSVRDRFRGKTAATTTTTTTTTAASAAQQAVTKNSKMKILLSESGAGEQQLKLAFAEGYLASDGGAAGAGSAKGGGSRGMRWLKNFQQMLAIVVLLAVLASVMSTMGGSLFRMNVTNGNEVHPEEITVSFDDVRGVEEAKQELEEIVEFLRCPEKFTSLGAELPKGVLLVGPPGTGKTLLARAVAGEAGVPFFHAAGPEFDEILVGQGARRVRDLFRAAKNRAPCVIFIDEIDSVGAKRTNSVLHPYANQTINQLLAEMDGFHKNEGVIVLGATNRRDDLDKALLRPGRFDVEIQVSIPDLAGRREMFEYYLGKVKMGPDVEVGVLARGTTGFTGADIKNVVNQAALRAAADLVDCVTMKHFEAARDKVLMGPEKKSRIPDEEVNMVTAYHEGGHTLVAHYTKHSHPLHKVTIIPRGPSLGHTAYIPAKEQYNVTRAQMMATLDSLMGGRAAEELIFGPELVTSGASSDLKQATSVATHMVKDFGMSERVGLRTFEDTSGQLLGGGDSLSTSTLEAIDAEIKRLLQESYERARTILRTHAKEHKALAEALLKYETLDAADIKAILDGRSMSKEG</sequence>
<dbReference type="GO" id="GO:0016887">
    <property type="term" value="F:ATP hydrolysis activity"/>
    <property type="evidence" value="ECO:0007669"/>
    <property type="project" value="InterPro"/>
</dbReference>
<dbReference type="InterPro" id="IPR003959">
    <property type="entry name" value="ATPase_AAA_core"/>
</dbReference>
<dbReference type="InterPro" id="IPR003593">
    <property type="entry name" value="AAA+_ATPase"/>
</dbReference>
<keyword evidence="9" id="KW-0378">Hydrolase</keyword>
<dbReference type="EMBL" id="IACF01003107">
    <property type="protein sequence ID" value="LAB68736.1"/>
    <property type="molecule type" value="mRNA"/>
</dbReference>
<name>A0A2P2I4B5_9CRUS</name>
<dbReference type="FunFam" id="1.10.8.60:FF:000001">
    <property type="entry name" value="ATP-dependent zinc metalloprotease FtsH"/>
    <property type="match status" value="1"/>
</dbReference>
<dbReference type="GO" id="GO:0005524">
    <property type="term" value="F:ATP binding"/>
    <property type="evidence" value="ECO:0007669"/>
    <property type="project" value="UniProtKB-KW"/>
</dbReference>
<dbReference type="GO" id="GO:0046872">
    <property type="term" value="F:metal ion binding"/>
    <property type="evidence" value="ECO:0007669"/>
    <property type="project" value="UniProtKB-KW"/>
</dbReference>
<keyword evidence="6 17" id="KW-0645">Protease</keyword>
<evidence type="ECO:0000256" key="8">
    <source>
        <dbReference type="ARBA" id="ARBA00022741"/>
    </source>
</evidence>
<evidence type="ECO:0000256" key="13">
    <source>
        <dbReference type="ARBA" id="ARBA00023128"/>
    </source>
</evidence>
<comment type="similarity">
    <text evidence="5">In the N-terminal section; belongs to the AAA ATPase family.</text>
</comment>
<dbReference type="SUPFAM" id="SSF52540">
    <property type="entry name" value="P-loop containing nucleoside triphosphate hydrolases"/>
    <property type="match status" value="1"/>
</dbReference>
<dbReference type="PANTHER" id="PTHR23076">
    <property type="entry name" value="METALLOPROTEASE M41 FTSH"/>
    <property type="match status" value="1"/>
</dbReference>
<dbReference type="InterPro" id="IPR037219">
    <property type="entry name" value="Peptidase_M41-like"/>
</dbReference>
<dbReference type="Gene3D" id="3.40.50.300">
    <property type="entry name" value="P-loop containing nucleotide triphosphate hydrolases"/>
    <property type="match status" value="1"/>
</dbReference>
<dbReference type="AlphaFoldDB" id="A0A2P2I4B5"/>
<evidence type="ECO:0000256" key="14">
    <source>
        <dbReference type="ARBA" id="ARBA00023136"/>
    </source>
</evidence>
<dbReference type="InterPro" id="IPR005936">
    <property type="entry name" value="FtsH"/>
</dbReference>
<keyword evidence="11" id="KW-0067">ATP-binding</keyword>
<feature type="compositionally biased region" description="Basic and acidic residues" evidence="15">
    <location>
        <begin position="290"/>
        <end position="300"/>
    </location>
</feature>
<feature type="compositionally biased region" description="Polar residues" evidence="15">
    <location>
        <begin position="53"/>
        <end position="65"/>
    </location>
</feature>
<comment type="cofactor">
    <cofactor evidence="1">
        <name>Zn(2+)</name>
        <dbReference type="ChEBI" id="CHEBI:29105"/>
    </cofactor>
</comment>
<keyword evidence="8" id="KW-0547">Nucleotide-binding</keyword>
<protein>
    <submittedName>
        <fullName evidence="17">ATP-dependent zinc metalloprotease YME1 homolog</fullName>
    </submittedName>
</protein>
<dbReference type="PROSITE" id="PS00674">
    <property type="entry name" value="AAA"/>
    <property type="match status" value="1"/>
</dbReference>
<feature type="region of interest" description="Disordered" evidence="15">
    <location>
        <begin position="290"/>
        <end position="310"/>
    </location>
</feature>
<feature type="region of interest" description="Disordered" evidence="15">
    <location>
        <begin position="100"/>
        <end position="122"/>
    </location>
</feature>
<feature type="region of interest" description="Disordered" evidence="15">
    <location>
        <begin position="27"/>
        <end position="88"/>
    </location>
</feature>
<dbReference type="Pfam" id="PF17862">
    <property type="entry name" value="AAA_lid_3"/>
    <property type="match status" value="1"/>
</dbReference>
<dbReference type="PANTHER" id="PTHR23076:SF97">
    <property type="entry name" value="ATP-DEPENDENT ZINC METALLOPROTEASE YME1L1"/>
    <property type="match status" value="1"/>
</dbReference>
<evidence type="ECO:0000256" key="10">
    <source>
        <dbReference type="ARBA" id="ARBA00022833"/>
    </source>
</evidence>
<accession>A0A2P2I4B5</accession>
<evidence type="ECO:0000259" key="16">
    <source>
        <dbReference type="SMART" id="SM00382"/>
    </source>
</evidence>
<dbReference type="Pfam" id="PF01434">
    <property type="entry name" value="Peptidase_M41"/>
    <property type="match status" value="1"/>
</dbReference>
<keyword evidence="13" id="KW-0496">Mitochondrion</keyword>
<evidence type="ECO:0000256" key="1">
    <source>
        <dbReference type="ARBA" id="ARBA00001947"/>
    </source>
</evidence>
<evidence type="ECO:0000256" key="12">
    <source>
        <dbReference type="ARBA" id="ARBA00023049"/>
    </source>
</evidence>
<dbReference type="SMART" id="SM00382">
    <property type="entry name" value="AAA"/>
    <property type="match status" value="1"/>
</dbReference>
<dbReference type="HAMAP" id="MF_01458">
    <property type="entry name" value="FtsH"/>
    <property type="match status" value="1"/>
</dbReference>
<dbReference type="GO" id="GO:0006515">
    <property type="term" value="P:protein quality control for misfolded or incompletely synthesized proteins"/>
    <property type="evidence" value="ECO:0007669"/>
    <property type="project" value="TreeGrafter"/>
</dbReference>
<dbReference type="CDD" id="cd19501">
    <property type="entry name" value="RecA-like_FtsH"/>
    <property type="match status" value="1"/>
</dbReference>
<dbReference type="GO" id="GO:0004176">
    <property type="term" value="F:ATP-dependent peptidase activity"/>
    <property type="evidence" value="ECO:0007669"/>
    <property type="project" value="InterPro"/>
</dbReference>
<evidence type="ECO:0000256" key="9">
    <source>
        <dbReference type="ARBA" id="ARBA00022801"/>
    </source>
</evidence>
<evidence type="ECO:0000256" key="6">
    <source>
        <dbReference type="ARBA" id="ARBA00022670"/>
    </source>
</evidence>
<evidence type="ECO:0000256" key="4">
    <source>
        <dbReference type="ARBA" id="ARBA00010044"/>
    </source>
</evidence>
<evidence type="ECO:0000256" key="2">
    <source>
        <dbReference type="ARBA" id="ARBA00004173"/>
    </source>
</evidence>